<proteinExistence type="predicted"/>
<dbReference type="EMBL" id="BGPR01002171">
    <property type="protein sequence ID" value="GBM68993.1"/>
    <property type="molecule type" value="Genomic_DNA"/>
</dbReference>
<evidence type="ECO:0000313" key="2">
    <source>
        <dbReference type="Proteomes" id="UP000499080"/>
    </source>
</evidence>
<accession>A0A4Y2HUQ1</accession>
<name>A0A4Y2HUQ1_ARAVE</name>
<protein>
    <submittedName>
        <fullName evidence="1">Uncharacterized protein</fullName>
    </submittedName>
</protein>
<comment type="caution">
    <text evidence="1">The sequence shown here is derived from an EMBL/GenBank/DDBJ whole genome shotgun (WGS) entry which is preliminary data.</text>
</comment>
<keyword evidence="2" id="KW-1185">Reference proteome</keyword>
<organism evidence="1 2">
    <name type="scientific">Araneus ventricosus</name>
    <name type="common">Orbweaver spider</name>
    <name type="synonym">Epeira ventricosa</name>
    <dbReference type="NCBI Taxonomy" id="182803"/>
    <lineage>
        <taxon>Eukaryota</taxon>
        <taxon>Metazoa</taxon>
        <taxon>Ecdysozoa</taxon>
        <taxon>Arthropoda</taxon>
        <taxon>Chelicerata</taxon>
        <taxon>Arachnida</taxon>
        <taxon>Araneae</taxon>
        <taxon>Araneomorphae</taxon>
        <taxon>Entelegynae</taxon>
        <taxon>Araneoidea</taxon>
        <taxon>Araneidae</taxon>
        <taxon>Araneus</taxon>
    </lineage>
</organism>
<gene>
    <name evidence="1" type="ORF">AVEN_158816_1</name>
</gene>
<sequence>MFRKRAMSGLLTGGSRIRNLTPQEIRRLQGTGARRIHRDQRPFRCCGAKICNGGVQKSFESTLLAQDAQQYLCDIFTMLFGIKNIVTISWGYRSNIVGMSKQYRGDIVKISWEYRNNIVRIS</sequence>
<evidence type="ECO:0000313" key="1">
    <source>
        <dbReference type="EMBL" id="GBM68993.1"/>
    </source>
</evidence>
<reference evidence="1 2" key="1">
    <citation type="journal article" date="2019" name="Sci. Rep.">
        <title>Orb-weaving spider Araneus ventricosus genome elucidates the spidroin gene catalogue.</title>
        <authorList>
            <person name="Kono N."/>
            <person name="Nakamura H."/>
            <person name="Ohtoshi R."/>
            <person name="Moran D.A.P."/>
            <person name="Shinohara A."/>
            <person name="Yoshida Y."/>
            <person name="Fujiwara M."/>
            <person name="Mori M."/>
            <person name="Tomita M."/>
            <person name="Arakawa K."/>
        </authorList>
    </citation>
    <scope>NUCLEOTIDE SEQUENCE [LARGE SCALE GENOMIC DNA]</scope>
</reference>
<dbReference type="AlphaFoldDB" id="A0A4Y2HUQ1"/>
<dbReference type="Proteomes" id="UP000499080">
    <property type="component" value="Unassembled WGS sequence"/>
</dbReference>